<gene>
    <name evidence="1" type="ORF">GMA92_11850</name>
</gene>
<dbReference type="Proteomes" id="UP000487649">
    <property type="component" value="Unassembled WGS sequence"/>
</dbReference>
<evidence type="ECO:0000313" key="1">
    <source>
        <dbReference type="EMBL" id="MTK22102.1"/>
    </source>
</evidence>
<name>A0A9X4XJ78_9FIRM</name>
<protein>
    <submittedName>
        <fullName evidence="1">Uncharacterized protein</fullName>
    </submittedName>
</protein>
<dbReference type="AlphaFoldDB" id="A0A9X4XJ78"/>
<proteinExistence type="predicted"/>
<dbReference type="EMBL" id="WMQE01000030">
    <property type="protein sequence ID" value="MTK22102.1"/>
    <property type="molecule type" value="Genomic_DNA"/>
</dbReference>
<organism evidence="1 2">
    <name type="scientific">Turicibacter sanguinis</name>
    <dbReference type="NCBI Taxonomy" id="154288"/>
    <lineage>
        <taxon>Bacteria</taxon>
        <taxon>Bacillati</taxon>
        <taxon>Bacillota</taxon>
        <taxon>Erysipelotrichia</taxon>
        <taxon>Erysipelotrichales</taxon>
        <taxon>Turicibacteraceae</taxon>
        <taxon>Turicibacter</taxon>
    </lineage>
</organism>
<accession>A0A9X4XJ78</accession>
<evidence type="ECO:0000313" key="2">
    <source>
        <dbReference type="Proteomes" id="UP000487649"/>
    </source>
</evidence>
<reference evidence="1 2" key="1">
    <citation type="journal article" date="2019" name="Nat. Med.">
        <title>A library of human gut bacterial isolates paired with longitudinal multiomics data enables mechanistic microbiome research.</title>
        <authorList>
            <person name="Poyet M."/>
            <person name="Groussin M."/>
            <person name="Gibbons S.M."/>
            <person name="Avila-Pacheco J."/>
            <person name="Jiang X."/>
            <person name="Kearney S.M."/>
            <person name="Perrotta A.R."/>
            <person name="Berdy B."/>
            <person name="Zhao S."/>
            <person name="Lieberman T.D."/>
            <person name="Swanson P.K."/>
            <person name="Smith M."/>
            <person name="Roesemann S."/>
            <person name="Alexander J.E."/>
            <person name="Rich S.A."/>
            <person name="Livny J."/>
            <person name="Vlamakis H."/>
            <person name="Clish C."/>
            <person name="Bullock K."/>
            <person name="Deik A."/>
            <person name="Scott J."/>
            <person name="Pierce K.A."/>
            <person name="Xavier R.J."/>
            <person name="Alm E.J."/>
        </authorList>
    </citation>
    <scope>NUCLEOTIDE SEQUENCE [LARGE SCALE GENOMIC DNA]</scope>
    <source>
        <strain evidence="1 2">BIOML-A198</strain>
    </source>
</reference>
<sequence>MIPITPSFVLKDKDIVQFQCDHCVCTVYKAHGGATIEMKDNTDDDVYVSWYPLDMEMFRVESENDIYYHDDKYIGW</sequence>
<comment type="caution">
    <text evidence="1">The sequence shown here is derived from an EMBL/GenBank/DDBJ whole genome shotgun (WGS) entry which is preliminary data.</text>
</comment>